<sequence>MPVTPTAKAADGCQLLLFTQAGVGVELRTIYQSPSPSTPSSNTALRRWREPRLERWLNRPPTIDGTLAPRLPIHLPWTREPNTAFASNRPAGSLLRMVVSPENRPGLVCSRSRLELSPDPAIIPLVDSGFAFIRP</sequence>
<comment type="caution">
    <text evidence="1">The sequence shown here is derived from an EMBL/GenBank/DDBJ whole genome shotgun (WGS) entry which is preliminary data.</text>
</comment>
<organism evidence="1 2">
    <name type="scientific">Colletotrichum chrysophilum</name>
    <dbReference type="NCBI Taxonomy" id="1836956"/>
    <lineage>
        <taxon>Eukaryota</taxon>
        <taxon>Fungi</taxon>
        <taxon>Dikarya</taxon>
        <taxon>Ascomycota</taxon>
        <taxon>Pezizomycotina</taxon>
        <taxon>Sordariomycetes</taxon>
        <taxon>Hypocreomycetidae</taxon>
        <taxon>Glomerellales</taxon>
        <taxon>Glomerellaceae</taxon>
        <taxon>Colletotrichum</taxon>
        <taxon>Colletotrichum gloeosporioides species complex</taxon>
    </lineage>
</organism>
<evidence type="ECO:0000313" key="1">
    <source>
        <dbReference type="EMBL" id="KAK1857287.1"/>
    </source>
</evidence>
<reference evidence="1" key="1">
    <citation type="submission" date="2023-01" db="EMBL/GenBank/DDBJ databases">
        <title>Colletotrichum chrysophilum M932 genome sequence.</title>
        <authorList>
            <person name="Baroncelli R."/>
        </authorList>
    </citation>
    <scope>NUCLEOTIDE SEQUENCE</scope>
    <source>
        <strain evidence="1">M932</strain>
    </source>
</reference>
<proteinExistence type="predicted"/>
<evidence type="ECO:0000313" key="2">
    <source>
        <dbReference type="Proteomes" id="UP001243330"/>
    </source>
</evidence>
<accession>A0AAD9B0X6</accession>
<dbReference type="AlphaFoldDB" id="A0AAD9B0X6"/>
<dbReference type="Proteomes" id="UP001243330">
    <property type="component" value="Unassembled WGS sequence"/>
</dbReference>
<protein>
    <submittedName>
        <fullName evidence="1">Uncharacterized protein</fullName>
    </submittedName>
</protein>
<name>A0AAD9B0X6_9PEZI</name>
<dbReference type="EMBL" id="JAQOWY010000001">
    <property type="protein sequence ID" value="KAK1857287.1"/>
    <property type="molecule type" value="Genomic_DNA"/>
</dbReference>
<keyword evidence="2" id="KW-1185">Reference proteome</keyword>
<gene>
    <name evidence="1" type="ORF">CCHR01_00068</name>
</gene>